<organism evidence="1 2">
    <name type="scientific">Botrytis fragariae</name>
    <dbReference type="NCBI Taxonomy" id="1964551"/>
    <lineage>
        <taxon>Eukaryota</taxon>
        <taxon>Fungi</taxon>
        <taxon>Dikarya</taxon>
        <taxon>Ascomycota</taxon>
        <taxon>Pezizomycotina</taxon>
        <taxon>Leotiomycetes</taxon>
        <taxon>Helotiales</taxon>
        <taxon>Sclerotiniaceae</taxon>
        <taxon>Botrytis</taxon>
    </lineage>
</organism>
<evidence type="ECO:0000313" key="1">
    <source>
        <dbReference type="EMBL" id="KAF5875324.1"/>
    </source>
</evidence>
<reference evidence="1 2" key="1">
    <citation type="journal article" date="2020" name="Phytopathology">
        <title>A high-quality genome resource of Botrytis fragariae, a new and rapidly spreading fungal pathogen causing strawberry gray mold in the U.S.A.</title>
        <authorList>
            <person name="Wu Y."/>
            <person name="Saski C.A."/>
            <person name="Schnabel G."/>
            <person name="Xiao S."/>
            <person name="Hu M."/>
        </authorList>
    </citation>
    <scope>NUCLEOTIDE SEQUENCE [LARGE SCALE GENOMIC DNA]</scope>
    <source>
        <strain evidence="1 2">BVB16</strain>
    </source>
</reference>
<dbReference type="Proteomes" id="UP000531561">
    <property type="component" value="Unassembled WGS sequence"/>
</dbReference>
<proteinExistence type="predicted"/>
<dbReference type="AlphaFoldDB" id="A0A8H6EK96"/>
<dbReference type="OrthoDB" id="3540486at2759"/>
<accession>A0A8H6EK96</accession>
<keyword evidence="2" id="KW-1185">Reference proteome</keyword>
<comment type="caution">
    <text evidence="1">The sequence shown here is derived from an EMBL/GenBank/DDBJ whole genome shotgun (WGS) entry which is preliminary data.</text>
</comment>
<protein>
    <submittedName>
        <fullName evidence="1">Uncharacterized protein</fullName>
    </submittedName>
</protein>
<dbReference type="RefSeq" id="XP_037194270.1">
    <property type="nucleotide sequence ID" value="XM_037334183.1"/>
</dbReference>
<sequence>MESFSYLTVTVSLPQLHNQPTELFYSRDVSTFYGPSGPLHCCHAMKCSNDLIGKLAATHSLQRLPECPEWRFGKSRNWQRPRNKFLLPWR</sequence>
<dbReference type="GeneID" id="59257875"/>
<evidence type="ECO:0000313" key="2">
    <source>
        <dbReference type="Proteomes" id="UP000531561"/>
    </source>
</evidence>
<dbReference type="EMBL" id="JABFCT010000006">
    <property type="protein sequence ID" value="KAF5875324.1"/>
    <property type="molecule type" value="Genomic_DNA"/>
</dbReference>
<name>A0A8H6EK96_9HELO</name>
<gene>
    <name evidence="1" type="ORF">Bfra_003779</name>
</gene>